<comment type="caution">
    <text evidence="1">The sequence shown here is derived from an EMBL/GenBank/DDBJ whole genome shotgun (WGS) entry which is preliminary data.</text>
</comment>
<dbReference type="AlphaFoldDB" id="A0A448X733"/>
<evidence type="ECO:0000313" key="2">
    <source>
        <dbReference type="Proteomes" id="UP000784294"/>
    </source>
</evidence>
<proteinExistence type="predicted"/>
<evidence type="ECO:0000313" key="1">
    <source>
        <dbReference type="EMBL" id="VEL29808.1"/>
    </source>
</evidence>
<gene>
    <name evidence="1" type="ORF">PXEA_LOCUS23248</name>
</gene>
<dbReference type="EMBL" id="CAAALY010106412">
    <property type="protein sequence ID" value="VEL29808.1"/>
    <property type="molecule type" value="Genomic_DNA"/>
</dbReference>
<protein>
    <submittedName>
        <fullName evidence="1">Uncharacterized protein</fullName>
    </submittedName>
</protein>
<sequence length="170" mass="19206">MKMPEQSFSPIAEAEREAEAFINYRRNYLSSVLHQHHFLDCFTDSKYTSIEDCMPLRSQAGMFALLQDIAEANQSKRVEIRLRLNQSLKFLDQLDLKVDVDGLNGDHSDSVSLISQPYPQTITEKAIIYYSKGRILNAYLEGGSDEDCSEASSPGVDFSPISPDAAEYWL</sequence>
<dbReference type="Proteomes" id="UP000784294">
    <property type="component" value="Unassembled WGS sequence"/>
</dbReference>
<name>A0A448X733_9PLAT</name>
<feature type="non-terminal residue" evidence="1">
    <location>
        <position position="1"/>
    </location>
</feature>
<accession>A0A448X733</accession>
<keyword evidence="2" id="KW-1185">Reference proteome</keyword>
<reference evidence="1" key="1">
    <citation type="submission" date="2018-11" db="EMBL/GenBank/DDBJ databases">
        <authorList>
            <consortium name="Pathogen Informatics"/>
        </authorList>
    </citation>
    <scope>NUCLEOTIDE SEQUENCE</scope>
</reference>
<organism evidence="1 2">
    <name type="scientific">Protopolystoma xenopodis</name>
    <dbReference type="NCBI Taxonomy" id="117903"/>
    <lineage>
        <taxon>Eukaryota</taxon>
        <taxon>Metazoa</taxon>
        <taxon>Spiralia</taxon>
        <taxon>Lophotrochozoa</taxon>
        <taxon>Platyhelminthes</taxon>
        <taxon>Monogenea</taxon>
        <taxon>Polyopisthocotylea</taxon>
        <taxon>Polystomatidea</taxon>
        <taxon>Polystomatidae</taxon>
        <taxon>Protopolystoma</taxon>
    </lineage>
</organism>